<dbReference type="AlphaFoldDB" id="A0A6C2UHL4"/>
<dbReference type="EMBL" id="CAAHFH010000001">
    <property type="protein sequence ID" value="VGO19618.1"/>
    <property type="molecule type" value="Genomic_DNA"/>
</dbReference>
<keyword evidence="4" id="KW-0067">ATP-binding</keyword>
<dbReference type="Gene3D" id="1.10.510.10">
    <property type="entry name" value="Transferase(Phosphotransferase) domain 1"/>
    <property type="match status" value="1"/>
</dbReference>
<dbReference type="PROSITE" id="PS50011">
    <property type="entry name" value="PROTEIN_KINASE_DOM"/>
    <property type="match status" value="1"/>
</dbReference>
<evidence type="ECO:0000256" key="2">
    <source>
        <dbReference type="ARBA" id="ARBA00022741"/>
    </source>
</evidence>
<accession>A0A6C2UHL4</accession>
<name>A0A6C2UHL4_9BACT</name>
<dbReference type="GO" id="GO:0004674">
    <property type="term" value="F:protein serine/threonine kinase activity"/>
    <property type="evidence" value="ECO:0007669"/>
    <property type="project" value="TreeGrafter"/>
</dbReference>
<evidence type="ECO:0000256" key="1">
    <source>
        <dbReference type="ARBA" id="ARBA00022679"/>
    </source>
</evidence>
<keyword evidence="8" id="KW-1185">Reference proteome</keyword>
<dbReference type="InterPro" id="IPR011009">
    <property type="entry name" value="Kinase-like_dom_sf"/>
</dbReference>
<reference evidence="7 8" key="1">
    <citation type="submission" date="2019-04" db="EMBL/GenBank/DDBJ databases">
        <authorList>
            <person name="Van Vliet M D."/>
        </authorList>
    </citation>
    <scope>NUCLEOTIDE SEQUENCE [LARGE SCALE GENOMIC DNA]</scope>
    <source>
        <strain evidence="7 8">F21</strain>
    </source>
</reference>
<dbReference type="InterPro" id="IPR000719">
    <property type="entry name" value="Prot_kinase_dom"/>
</dbReference>
<dbReference type="SUPFAM" id="SSF56112">
    <property type="entry name" value="Protein kinase-like (PK-like)"/>
    <property type="match status" value="1"/>
</dbReference>
<gene>
    <name evidence="7" type="primary">pknD_14</name>
    <name evidence="7" type="ORF">SCARR_01677</name>
</gene>
<keyword evidence="1" id="KW-0808">Transferase</keyword>
<dbReference type="GO" id="GO:0005524">
    <property type="term" value="F:ATP binding"/>
    <property type="evidence" value="ECO:0007669"/>
    <property type="project" value="UniProtKB-KW"/>
</dbReference>
<dbReference type="RefSeq" id="WP_136061001.1">
    <property type="nucleotide sequence ID" value="NZ_CAAHFH010000001.1"/>
</dbReference>
<proteinExistence type="predicted"/>
<dbReference type="Pfam" id="PF00069">
    <property type="entry name" value="Pkinase"/>
    <property type="match status" value="1"/>
</dbReference>
<protein>
    <submittedName>
        <fullName evidence="7">Serine/threonine-protein kinase PknD</fullName>
    </submittedName>
</protein>
<feature type="transmembrane region" description="Helical" evidence="5">
    <location>
        <begin position="363"/>
        <end position="382"/>
    </location>
</feature>
<dbReference type="CDD" id="cd14014">
    <property type="entry name" value="STKc_PknB_like"/>
    <property type="match status" value="1"/>
</dbReference>
<dbReference type="Proteomes" id="UP000346198">
    <property type="component" value="Unassembled WGS sequence"/>
</dbReference>
<keyword evidence="5" id="KW-0472">Membrane</keyword>
<dbReference type="SMART" id="SM00220">
    <property type="entry name" value="S_TKc"/>
    <property type="match status" value="1"/>
</dbReference>
<feature type="domain" description="Protein kinase" evidence="6">
    <location>
        <begin position="52"/>
        <end position="337"/>
    </location>
</feature>
<dbReference type="InterPro" id="IPR008271">
    <property type="entry name" value="Ser/Thr_kinase_AS"/>
</dbReference>
<evidence type="ECO:0000256" key="4">
    <source>
        <dbReference type="ARBA" id="ARBA00022840"/>
    </source>
</evidence>
<keyword evidence="5" id="KW-1133">Transmembrane helix</keyword>
<dbReference type="PROSITE" id="PS00108">
    <property type="entry name" value="PROTEIN_KINASE_ST"/>
    <property type="match status" value="1"/>
</dbReference>
<sequence>MQNFNSNDPASFREMGQKLSGFLNAEGRELSEEEEKEVSPILHSLDEMRYHFTGEEFLGEGGEKILSKAYDTQSDRNVVIARPRRRDTNMEKEEFLREARLTCKLQHPNILPIHEIGIDNDDVPYFIMRLFEGEELGSIARKRFESDSGYSGRYPLEEMLEIFLKICDTVIYAHSRNVLHLDIKPANIMVGRYGQTMLYDWGMAAVISDDSRKDVTETFDADILNTLLHAGTLKGTPGYMAPEQIAEEGVESYATDIYALGAVLYHILTGTIPVRGSHAQEVMLNTRDGKVVRPRLRRPQLSIPGSLGAITIKALQREPENRYRTVQELHDEVTRYLRGFAPKAERANPVKRLQLLMRRHSKVATVIFLSVLVLMVVTGFFYSREKMQGRRLEAARAEAVLNLNHFQEQQAVSEKLYHDLREFTAETGNLGTLRTYRLLDKILEQELNKDDLDREYLKKLVRMKVMQELAQQNFNAVKTLVEDYPHWWQWLELYDQIATRFIEIKPDDTAQLSDADFALFLDHPFARQRYKELKSLAFDLHMVNTEPADPESYLKVAIAMLNVINDTREWGGHVKLEPRKSGYHLDLSGAPYRIYVFSHMLPWCYDGVLGKLDLVSLDLSHSVVNNIWEFQRLEKLETLIFLDIKMVGGDVNFFTMLKALPTKRVVLREGAHQQRFIDELRAKGTEVILVAPDEMYP</sequence>
<evidence type="ECO:0000256" key="3">
    <source>
        <dbReference type="ARBA" id="ARBA00022777"/>
    </source>
</evidence>
<evidence type="ECO:0000259" key="6">
    <source>
        <dbReference type="PROSITE" id="PS50011"/>
    </source>
</evidence>
<evidence type="ECO:0000313" key="7">
    <source>
        <dbReference type="EMBL" id="VGO19618.1"/>
    </source>
</evidence>
<dbReference type="PANTHER" id="PTHR43289:SF6">
    <property type="entry name" value="SERINE_THREONINE-PROTEIN KINASE NEKL-3"/>
    <property type="match status" value="1"/>
</dbReference>
<keyword evidence="5" id="KW-0812">Transmembrane</keyword>
<evidence type="ECO:0000256" key="5">
    <source>
        <dbReference type="SAM" id="Phobius"/>
    </source>
</evidence>
<dbReference type="PANTHER" id="PTHR43289">
    <property type="entry name" value="MITOGEN-ACTIVATED PROTEIN KINASE KINASE KINASE 20-RELATED"/>
    <property type="match status" value="1"/>
</dbReference>
<keyword evidence="2" id="KW-0547">Nucleotide-binding</keyword>
<organism evidence="7 8">
    <name type="scientific">Pontiella sulfatireligans</name>
    <dbReference type="NCBI Taxonomy" id="2750658"/>
    <lineage>
        <taxon>Bacteria</taxon>
        <taxon>Pseudomonadati</taxon>
        <taxon>Kiritimatiellota</taxon>
        <taxon>Kiritimatiellia</taxon>
        <taxon>Kiritimatiellales</taxon>
        <taxon>Pontiellaceae</taxon>
        <taxon>Pontiella</taxon>
    </lineage>
</organism>
<evidence type="ECO:0000313" key="8">
    <source>
        <dbReference type="Proteomes" id="UP000346198"/>
    </source>
</evidence>
<keyword evidence="3 7" id="KW-0418">Kinase</keyword>